<dbReference type="InterPro" id="IPR001279">
    <property type="entry name" value="Metallo-B-lactamas"/>
</dbReference>
<evidence type="ECO:0000313" key="2">
    <source>
        <dbReference type="EMBL" id="OEK08693.1"/>
    </source>
</evidence>
<organism evidence="2 3">
    <name type="scientific">Flavivirga aquatica</name>
    <dbReference type="NCBI Taxonomy" id="1849968"/>
    <lineage>
        <taxon>Bacteria</taxon>
        <taxon>Pseudomonadati</taxon>
        <taxon>Bacteroidota</taxon>
        <taxon>Flavobacteriia</taxon>
        <taxon>Flavobacteriales</taxon>
        <taxon>Flavobacteriaceae</taxon>
        <taxon>Flavivirga</taxon>
    </lineage>
</organism>
<dbReference type="SUPFAM" id="SSF56281">
    <property type="entry name" value="Metallo-hydrolase/oxidoreductase"/>
    <property type="match status" value="1"/>
</dbReference>
<dbReference type="Pfam" id="PF12706">
    <property type="entry name" value="Lactamase_B_2"/>
    <property type="match status" value="1"/>
</dbReference>
<dbReference type="InterPro" id="IPR036866">
    <property type="entry name" value="RibonucZ/Hydroxyglut_hydro"/>
</dbReference>
<keyword evidence="3" id="KW-1185">Reference proteome</keyword>
<proteinExistence type="predicted"/>
<dbReference type="EMBL" id="MDJD01000034">
    <property type="protein sequence ID" value="OEK08693.1"/>
    <property type="molecule type" value="Genomic_DNA"/>
</dbReference>
<evidence type="ECO:0000259" key="1">
    <source>
        <dbReference type="Pfam" id="PF12706"/>
    </source>
</evidence>
<dbReference type="CDD" id="cd16279">
    <property type="entry name" value="metallo-hydrolase-like_MBL-fold"/>
    <property type="match status" value="1"/>
</dbReference>
<dbReference type="STRING" id="1849968.A8C32_03635"/>
<feature type="domain" description="Metallo-beta-lactamase" evidence="1">
    <location>
        <begin position="47"/>
        <end position="224"/>
    </location>
</feature>
<dbReference type="AlphaFoldDB" id="A0A1E5TBC5"/>
<dbReference type="PANTHER" id="PTHR42663">
    <property type="entry name" value="HYDROLASE C777.06C-RELATED-RELATED"/>
    <property type="match status" value="1"/>
</dbReference>
<dbReference type="Proteomes" id="UP000095713">
    <property type="component" value="Unassembled WGS sequence"/>
</dbReference>
<comment type="caution">
    <text evidence="2">The sequence shown here is derived from an EMBL/GenBank/DDBJ whole genome shotgun (WGS) entry which is preliminary data.</text>
</comment>
<dbReference type="GO" id="GO:0016787">
    <property type="term" value="F:hydrolase activity"/>
    <property type="evidence" value="ECO:0007669"/>
    <property type="project" value="UniProtKB-KW"/>
</dbReference>
<dbReference type="PANTHER" id="PTHR42663:SF6">
    <property type="entry name" value="HYDROLASE C777.06C-RELATED"/>
    <property type="match status" value="1"/>
</dbReference>
<dbReference type="Gene3D" id="3.60.15.10">
    <property type="entry name" value="Ribonuclease Z/Hydroxyacylglutathione hydrolase-like"/>
    <property type="match status" value="1"/>
</dbReference>
<keyword evidence="2" id="KW-0378">Hydrolase</keyword>
<name>A0A1E5TBC5_9FLAO</name>
<sequence>MKVTFLGTGTSQGIPVIGSNHPVCLSKDFRDKRLRVSILVEWKDYTYVIDCGPDFRYQMLRAKCEKINGILFTHEHSDHVLGLDDIRPFYFKQGDISIYAHKRVLKSLHKRFDYVFATENKYPGAPTVIENIIKNKPFKLNNMEVIPIKGLHDELQVFGFRFNDFAYLTDMKTVKKKEVEKLKGVKVLVVNALRMKEHRSHFNLEEALQFINKVNPDMAYLTHISHLLGFHEEVEKMLPKNVFLAYDGLQIIV</sequence>
<protein>
    <submittedName>
        <fullName evidence="2">MBL fold metallo-hydrolase</fullName>
    </submittedName>
</protein>
<gene>
    <name evidence="2" type="ORF">A8C32_03635</name>
</gene>
<dbReference type="RefSeq" id="WP_069830198.1">
    <property type="nucleotide sequence ID" value="NZ_MDJD01000034.1"/>
</dbReference>
<evidence type="ECO:0000313" key="3">
    <source>
        <dbReference type="Proteomes" id="UP000095713"/>
    </source>
</evidence>
<reference evidence="2 3" key="1">
    <citation type="submission" date="2016-05" db="EMBL/GenBank/DDBJ databases">
        <title>Draft Genome Sequence of Algibacter sp. Strain SK-16 Isolated from the Surface Water of Aburatsubo Inlet.</title>
        <authorList>
            <person name="Wong S.-K."/>
            <person name="Yoshizawa S."/>
            <person name="Nakajima Y."/>
            <person name="Ogura Y."/>
            <person name="Tetsuya H."/>
            <person name="Hamasaki K."/>
        </authorList>
    </citation>
    <scope>NUCLEOTIDE SEQUENCE [LARGE SCALE GENOMIC DNA]</scope>
    <source>
        <strain evidence="2 3">SK-16</strain>
    </source>
</reference>
<dbReference type="OrthoDB" id="9781189at2"/>
<accession>A0A1E5TBC5</accession>